<sequence>MSQSQCDATDLLCRLLERAKPEINGLALCAGEHAEAGQQLLRERMLVIGTPLEWGTCQECGVETARVVRELAHDSILLSCPECGDVKAPRRLRDTFKPSPAKLVTAIAIGLGLSSTNIKQIEPDTCWYLGTTEPVRGKPVTWYFTRHLHQPKVAQRLRDQISLDKTISSCRILTSSALPLPDGSPMAGLDVINLASIARISQSKFEFFADRMSTPGPQVIEESVPGTTLRYVESKGRVYIDGDAYNLEPQQQSILLALIQDRDHEMERDALRSACNSTAEKFSPRKVFDRNSKAYQTFIRYDRTDERYALIIPYEDKDWLH</sequence>
<evidence type="ECO:0000313" key="2">
    <source>
        <dbReference type="Proteomes" id="UP000033070"/>
    </source>
</evidence>
<dbReference type="OrthoDB" id="8901071at2"/>
<name>A0A2Z6GBA1_9PROT</name>
<proteinExistence type="predicted"/>
<dbReference type="KEGG" id="fam:OYT1_ch1314"/>
<accession>A0A2Z6GBA1</accession>
<dbReference type="EMBL" id="AP018738">
    <property type="protein sequence ID" value="BBE50871.1"/>
    <property type="molecule type" value="Genomic_DNA"/>
</dbReference>
<protein>
    <submittedName>
        <fullName evidence="1">Uncharacterized protein</fullName>
    </submittedName>
</protein>
<organism evidence="1 2">
    <name type="scientific">Ferriphaselus amnicola</name>
    <dbReference type="NCBI Taxonomy" id="1188319"/>
    <lineage>
        <taxon>Bacteria</taxon>
        <taxon>Pseudomonadati</taxon>
        <taxon>Pseudomonadota</taxon>
        <taxon>Betaproteobacteria</taxon>
        <taxon>Nitrosomonadales</taxon>
        <taxon>Gallionellaceae</taxon>
        <taxon>Ferriphaselus</taxon>
    </lineage>
</organism>
<dbReference type="Proteomes" id="UP000033070">
    <property type="component" value="Chromosome"/>
</dbReference>
<gene>
    <name evidence="1" type="ORF">OYT1_ch1314</name>
</gene>
<dbReference type="STRING" id="1188319.OYT1_01975"/>
<dbReference type="RefSeq" id="WP_062627137.1">
    <property type="nucleotide sequence ID" value="NZ_AP018738.1"/>
</dbReference>
<evidence type="ECO:0000313" key="1">
    <source>
        <dbReference type="EMBL" id="BBE50871.1"/>
    </source>
</evidence>
<reference evidence="1 2" key="1">
    <citation type="submission" date="2018-06" db="EMBL/GenBank/DDBJ databases">
        <title>OYT1 Genome Sequencing.</title>
        <authorList>
            <person name="Kato S."/>
            <person name="Itoh T."/>
            <person name="Ohkuma M."/>
        </authorList>
    </citation>
    <scope>NUCLEOTIDE SEQUENCE [LARGE SCALE GENOMIC DNA]</scope>
    <source>
        <strain evidence="1 2">OYT1</strain>
    </source>
</reference>
<keyword evidence="2" id="KW-1185">Reference proteome</keyword>
<dbReference type="AlphaFoldDB" id="A0A2Z6GBA1"/>